<evidence type="ECO:0000313" key="2">
    <source>
        <dbReference type="EMBL" id="GAH81064.1"/>
    </source>
</evidence>
<dbReference type="EMBL" id="BARU01040755">
    <property type="protein sequence ID" value="GAH81064.1"/>
    <property type="molecule type" value="Genomic_DNA"/>
</dbReference>
<name>X1JS19_9ZZZZ</name>
<protein>
    <submittedName>
        <fullName evidence="2">Uncharacterized protein</fullName>
    </submittedName>
</protein>
<comment type="caution">
    <text evidence="2">The sequence shown here is derived from an EMBL/GenBank/DDBJ whole genome shotgun (WGS) entry which is preliminary data.</text>
</comment>
<accession>X1JS19</accession>
<feature type="region of interest" description="Disordered" evidence="1">
    <location>
        <begin position="17"/>
        <end position="41"/>
    </location>
</feature>
<gene>
    <name evidence="2" type="ORF">S03H2_62957</name>
</gene>
<feature type="non-terminal residue" evidence="2">
    <location>
        <position position="1"/>
    </location>
</feature>
<proteinExistence type="predicted"/>
<dbReference type="AlphaFoldDB" id="X1JS19"/>
<organism evidence="2">
    <name type="scientific">marine sediment metagenome</name>
    <dbReference type="NCBI Taxonomy" id="412755"/>
    <lineage>
        <taxon>unclassified sequences</taxon>
        <taxon>metagenomes</taxon>
        <taxon>ecological metagenomes</taxon>
    </lineage>
</organism>
<evidence type="ECO:0000256" key="1">
    <source>
        <dbReference type="SAM" id="MobiDB-lite"/>
    </source>
</evidence>
<reference evidence="2" key="1">
    <citation type="journal article" date="2014" name="Front. Microbiol.">
        <title>High frequency of phylogenetically diverse reductive dehalogenase-homologous genes in deep subseafloor sedimentary metagenomes.</title>
        <authorList>
            <person name="Kawai M."/>
            <person name="Futagami T."/>
            <person name="Toyoda A."/>
            <person name="Takaki Y."/>
            <person name="Nishi S."/>
            <person name="Hori S."/>
            <person name="Arai W."/>
            <person name="Tsubouchi T."/>
            <person name="Morono Y."/>
            <person name="Uchiyama I."/>
            <person name="Ito T."/>
            <person name="Fujiyama A."/>
            <person name="Inagaki F."/>
            <person name="Takami H."/>
        </authorList>
    </citation>
    <scope>NUCLEOTIDE SEQUENCE</scope>
    <source>
        <strain evidence="2">Expedition CK06-06</strain>
    </source>
</reference>
<sequence>QFNAQTIVPVEVAKQDPGANLHPEYSSGNGSLAVATAAAQP</sequence>